<dbReference type="Pfam" id="PF03144">
    <property type="entry name" value="GTP_EFTU_D2"/>
    <property type="match status" value="1"/>
</dbReference>
<dbReference type="FunFam" id="2.40.30.10:FF:000035">
    <property type="entry name" value="HBS1-like translational GTPase"/>
    <property type="match status" value="1"/>
</dbReference>
<dbReference type="InterPro" id="IPR009000">
    <property type="entry name" value="Transl_B-barrel_sf"/>
</dbReference>
<dbReference type="PROSITE" id="PS51722">
    <property type="entry name" value="G_TR_2"/>
    <property type="match status" value="1"/>
</dbReference>
<comment type="subcellular location">
    <subcellularLocation>
        <location evidence="1">Cytoplasm</location>
    </subcellularLocation>
</comment>
<dbReference type="SUPFAM" id="SSF109732">
    <property type="entry name" value="HBS1-like domain"/>
    <property type="match status" value="1"/>
</dbReference>
<dbReference type="Pfam" id="PF08938">
    <property type="entry name" value="HBS1_N"/>
    <property type="match status" value="1"/>
</dbReference>
<dbReference type="GO" id="GO:0005737">
    <property type="term" value="C:cytoplasm"/>
    <property type="evidence" value="ECO:0007669"/>
    <property type="project" value="UniProtKB-SubCell"/>
</dbReference>
<name>A0AAE0VKT1_9BIVA</name>
<protein>
    <recommendedName>
        <fullName evidence="12">Tr-type G domain-containing protein</fullName>
    </recommendedName>
</protein>
<feature type="compositionally biased region" description="Acidic residues" evidence="11">
    <location>
        <begin position="56"/>
        <end position="69"/>
    </location>
</feature>
<dbReference type="Gene3D" id="2.40.30.10">
    <property type="entry name" value="Translation factors"/>
    <property type="match status" value="2"/>
</dbReference>
<dbReference type="CDD" id="cd04093">
    <property type="entry name" value="HBS1_C_III"/>
    <property type="match status" value="1"/>
</dbReference>
<evidence type="ECO:0000256" key="1">
    <source>
        <dbReference type="ARBA" id="ARBA00004496"/>
    </source>
</evidence>
<evidence type="ECO:0000256" key="10">
    <source>
        <dbReference type="ARBA" id="ARBA00049117"/>
    </source>
</evidence>
<comment type="catalytic activity">
    <reaction evidence="10">
        <text>GTP + H2O = GDP + phosphate + H(+)</text>
        <dbReference type="Rhea" id="RHEA:19669"/>
        <dbReference type="ChEBI" id="CHEBI:15377"/>
        <dbReference type="ChEBI" id="CHEBI:15378"/>
        <dbReference type="ChEBI" id="CHEBI:37565"/>
        <dbReference type="ChEBI" id="CHEBI:43474"/>
        <dbReference type="ChEBI" id="CHEBI:58189"/>
    </reaction>
    <physiologicalReaction direction="left-to-right" evidence="10">
        <dbReference type="Rhea" id="RHEA:19670"/>
    </physiologicalReaction>
</comment>
<evidence type="ECO:0000256" key="9">
    <source>
        <dbReference type="ARBA" id="ARBA00023134"/>
    </source>
</evidence>
<feature type="compositionally biased region" description="Polar residues" evidence="11">
    <location>
        <begin position="230"/>
        <end position="266"/>
    </location>
</feature>
<feature type="region of interest" description="Disordered" evidence="11">
    <location>
        <begin position="56"/>
        <end position="77"/>
    </location>
</feature>
<sequence>MSRHRNVRSMNFEDEYYDDDDYSHSYDDSHCVSPGTVAQFTFNRDQNINLTSYMGEEEGIPEEEEEDISDNLQGSKDYSGPILSDLDEGKLNSCLEEARNILGESVPESVMREVILRHQFNLEASLDELLKMQDAPKPQRQPRQNRRSGSQAAASQLTGPSVILKTPPKSRSAGNDRDKSGNDSGIGNDIGNVIDSAEALSKVTVTEKNHVVINYEWTQNDLSADLKNSKAPSSEESSLNQPDLPSSDSKYLNVTSTRVTSDNPESVETYKSVMDDSPMDFILDNAQKVDSSSTSKRDRFIPPLPKSSSRSKYEKVDVKEEYAKRQGGKDKINLVVIGHVDAGKSTLMGHLLYQLGNVNKRLMHKYEQESKKLGKGSFAFAWVLDETEEERARGVTMDIAQTQFETPGKIVTLLDAPGHRDFIPNMITGTAQADVGILVVNATKGEFETGFESGGQTREHALLARSLGVSQLIIAVNKMDTVEWSKFRYDEIVKKMSTFMKQAGYKEENISCIPCSGLTGDNLAHSSKEPLFSSWYKGNTLVEQIDKFIPVSRPVDKPFRLYIGDIFKGMGGGISVTGKIASGNVKQGDRVLVMPAMELAIVKGITINEEAVSCAFAGDHVTVVITGVDITNLNIGSILCSTDVPMKAATRIRARVVLFNLELPMTKGYTVVFHYQSLTEPAIVKRLVSQLNKSSGEVIKKRPKCLTKNTSAVVEIEFERPICLELFKDNKDLGRFMLRNSGQTIAAGLIEEVLKTKAGDEVESAAS</sequence>
<dbReference type="CDD" id="cd01883">
    <property type="entry name" value="EF1_alpha"/>
    <property type="match status" value="1"/>
</dbReference>
<keyword evidence="3" id="KW-0963">Cytoplasm</keyword>
<dbReference type="Pfam" id="PF22594">
    <property type="entry name" value="GTP-eEF1A_C"/>
    <property type="match status" value="1"/>
</dbReference>
<evidence type="ECO:0000256" key="5">
    <source>
        <dbReference type="ARBA" id="ARBA00022741"/>
    </source>
</evidence>
<dbReference type="GO" id="GO:0005525">
    <property type="term" value="F:GTP binding"/>
    <property type="evidence" value="ECO:0007669"/>
    <property type="project" value="UniProtKB-KW"/>
</dbReference>
<evidence type="ECO:0000256" key="2">
    <source>
        <dbReference type="ARBA" id="ARBA00007249"/>
    </source>
</evidence>
<reference evidence="13" key="3">
    <citation type="submission" date="2023-05" db="EMBL/GenBank/DDBJ databases">
        <authorList>
            <person name="Smith C.H."/>
        </authorList>
    </citation>
    <scope>NUCLEOTIDE SEQUENCE</scope>
    <source>
        <strain evidence="13">CHS0354</strain>
        <tissue evidence="13">Mantle</tissue>
    </source>
</reference>
<dbReference type="GO" id="GO:0006417">
    <property type="term" value="P:regulation of translation"/>
    <property type="evidence" value="ECO:0007669"/>
    <property type="project" value="UniProtKB-KW"/>
</dbReference>
<feature type="region of interest" description="Disordered" evidence="11">
    <location>
        <begin position="287"/>
        <end position="312"/>
    </location>
</feature>
<dbReference type="SUPFAM" id="SSF50447">
    <property type="entry name" value="Translation proteins"/>
    <property type="match status" value="1"/>
</dbReference>
<dbReference type="SUPFAM" id="SSF52540">
    <property type="entry name" value="P-loop containing nucleoside triphosphate hydrolases"/>
    <property type="match status" value="1"/>
</dbReference>
<dbReference type="PRINTS" id="PR00315">
    <property type="entry name" value="ELONGATNFCT"/>
</dbReference>
<dbReference type="CDD" id="cd16267">
    <property type="entry name" value="HBS1-like_II"/>
    <property type="match status" value="1"/>
</dbReference>
<evidence type="ECO:0000256" key="8">
    <source>
        <dbReference type="ARBA" id="ARBA00022917"/>
    </source>
</evidence>
<dbReference type="GO" id="GO:0003924">
    <property type="term" value="F:GTPase activity"/>
    <property type="evidence" value="ECO:0007669"/>
    <property type="project" value="InterPro"/>
</dbReference>
<dbReference type="AlphaFoldDB" id="A0AAE0VKT1"/>
<dbReference type="FunFam" id="3.40.50.300:FF:000204">
    <property type="entry name" value="Translation elongation factor Tu"/>
    <property type="match status" value="1"/>
</dbReference>
<reference evidence="13" key="2">
    <citation type="journal article" date="2021" name="Genome Biol. Evol.">
        <title>Developing a high-quality reference genome for a parasitic bivalve with doubly uniparental inheritance (Bivalvia: Unionida).</title>
        <authorList>
            <person name="Smith C.H."/>
        </authorList>
    </citation>
    <scope>NUCLEOTIDE SEQUENCE</scope>
    <source>
        <strain evidence="13">CHS0354</strain>
        <tissue evidence="13">Mantle</tissue>
    </source>
</reference>
<organism evidence="13 14">
    <name type="scientific">Potamilus streckersoni</name>
    <dbReference type="NCBI Taxonomy" id="2493646"/>
    <lineage>
        <taxon>Eukaryota</taxon>
        <taxon>Metazoa</taxon>
        <taxon>Spiralia</taxon>
        <taxon>Lophotrochozoa</taxon>
        <taxon>Mollusca</taxon>
        <taxon>Bivalvia</taxon>
        <taxon>Autobranchia</taxon>
        <taxon>Heteroconchia</taxon>
        <taxon>Palaeoheterodonta</taxon>
        <taxon>Unionida</taxon>
        <taxon>Unionoidea</taxon>
        <taxon>Unionidae</taxon>
        <taxon>Ambleminae</taxon>
        <taxon>Lampsilini</taxon>
        <taxon>Potamilus</taxon>
    </lineage>
</organism>
<keyword evidence="7" id="KW-0810">Translation regulation</keyword>
<dbReference type="Gene3D" id="3.40.50.300">
    <property type="entry name" value="P-loop containing nucleotide triphosphate hydrolases"/>
    <property type="match status" value="1"/>
</dbReference>
<dbReference type="EMBL" id="JAEAOA010002199">
    <property type="protein sequence ID" value="KAK3581938.1"/>
    <property type="molecule type" value="Genomic_DNA"/>
</dbReference>
<feature type="region of interest" description="Disordered" evidence="11">
    <location>
        <begin position="133"/>
        <end position="189"/>
    </location>
</feature>
<keyword evidence="9" id="KW-0342">GTP-binding</keyword>
<evidence type="ECO:0000256" key="4">
    <source>
        <dbReference type="ARBA" id="ARBA00022553"/>
    </source>
</evidence>
<dbReference type="Gene3D" id="1.10.8.10">
    <property type="entry name" value="DNA helicase RuvA subunit, C-terminal domain"/>
    <property type="match status" value="1"/>
</dbReference>
<dbReference type="PANTHER" id="PTHR23115">
    <property type="entry name" value="TRANSLATION FACTOR"/>
    <property type="match status" value="1"/>
</dbReference>
<dbReference type="InterPro" id="IPR050100">
    <property type="entry name" value="TRAFAC_GTPase_members"/>
</dbReference>
<dbReference type="GO" id="GO:0006412">
    <property type="term" value="P:translation"/>
    <property type="evidence" value="ECO:0007669"/>
    <property type="project" value="UniProtKB-KW"/>
</dbReference>
<evidence type="ECO:0000256" key="7">
    <source>
        <dbReference type="ARBA" id="ARBA00022845"/>
    </source>
</evidence>
<evidence type="ECO:0000256" key="6">
    <source>
        <dbReference type="ARBA" id="ARBA00022801"/>
    </source>
</evidence>
<evidence type="ECO:0000256" key="11">
    <source>
        <dbReference type="SAM" id="MobiDB-lite"/>
    </source>
</evidence>
<proteinExistence type="inferred from homology"/>
<feature type="region of interest" description="Disordered" evidence="11">
    <location>
        <begin position="226"/>
        <end position="267"/>
    </location>
</feature>
<evidence type="ECO:0000259" key="12">
    <source>
        <dbReference type="PROSITE" id="PS51722"/>
    </source>
</evidence>
<comment type="similarity">
    <text evidence="2">Belongs to the TRAFAC class translation factor GTPase superfamily. Classic translation factor GTPase family. EF-Tu/EF-1A subfamily.</text>
</comment>
<accession>A0AAE0VKT1</accession>
<dbReference type="InterPro" id="IPR004161">
    <property type="entry name" value="EFTu-like_2"/>
</dbReference>
<gene>
    <name evidence="13" type="ORF">CHS0354_037613</name>
</gene>
<dbReference type="Proteomes" id="UP001195483">
    <property type="component" value="Unassembled WGS sequence"/>
</dbReference>
<dbReference type="InterPro" id="IPR000795">
    <property type="entry name" value="T_Tr_GTP-bd_dom"/>
</dbReference>
<dbReference type="SUPFAM" id="SSF50465">
    <property type="entry name" value="EF-Tu/eEF-1alpha/eIF2-gamma C-terminal domain"/>
    <property type="match status" value="1"/>
</dbReference>
<evidence type="ECO:0000256" key="3">
    <source>
        <dbReference type="ARBA" id="ARBA00022490"/>
    </source>
</evidence>
<evidence type="ECO:0000313" key="14">
    <source>
        <dbReference type="Proteomes" id="UP001195483"/>
    </source>
</evidence>
<feature type="compositionally biased region" description="Polar residues" evidence="11">
    <location>
        <begin position="148"/>
        <end position="159"/>
    </location>
</feature>
<dbReference type="FunFam" id="2.40.30.10:FF:000020">
    <property type="entry name" value="Translation elongation factor EF-1"/>
    <property type="match status" value="1"/>
</dbReference>
<keyword evidence="4" id="KW-0597">Phosphoprotein</keyword>
<evidence type="ECO:0000313" key="13">
    <source>
        <dbReference type="EMBL" id="KAK3581938.1"/>
    </source>
</evidence>
<dbReference type="Pfam" id="PF00009">
    <property type="entry name" value="GTP_EFTU"/>
    <property type="match status" value="1"/>
</dbReference>
<dbReference type="InterPro" id="IPR015033">
    <property type="entry name" value="HBS1-like_N"/>
</dbReference>
<keyword evidence="14" id="KW-1185">Reference proteome</keyword>
<reference evidence="13" key="1">
    <citation type="journal article" date="2021" name="Genome Biol. Evol.">
        <title>A High-Quality Reference Genome for a Parasitic Bivalve with Doubly Uniparental Inheritance (Bivalvia: Unionida).</title>
        <authorList>
            <person name="Smith C.H."/>
        </authorList>
    </citation>
    <scope>NUCLEOTIDE SEQUENCE</scope>
    <source>
        <strain evidence="13">CHS0354</strain>
    </source>
</reference>
<keyword evidence="8" id="KW-0648">Protein biosynthesis</keyword>
<dbReference type="InterPro" id="IPR037189">
    <property type="entry name" value="HBS1-like_N_sf"/>
</dbReference>
<dbReference type="InterPro" id="IPR054696">
    <property type="entry name" value="GTP-eEF1A_C"/>
</dbReference>
<dbReference type="InterPro" id="IPR027417">
    <property type="entry name" value="P-loop_NTPase"/>
</dbReference>
<dbReference type="InterPro" id="IPR009001">
    <property type="entry name" value="Transl_elong_EF1A/Init_IF2_C"/>
</dbReference>
<comment type="caution">
    <text evidence="13">The sequence shown here is derived from an EMBL/GenBank/DDBJ whole genome shotgun (WGS) entry which is preliminary data.</text>
</comment>
<keyword evidence="6" id="KW-0378">Hydrolase</keyword>
<feature type="domain" description="Tr-type G" evidence="12">
    <location>
        <begin position="329"/>
        <end position="555"/>
    </location>
</feature>
<keyword evidence="5" id="KW-0547">Nucleotide-binding</keyword>